<evidence type="ECO:0000256" key="10">
    <source>
        <dbReference type="ARBA" id="ARBA00070713"/>
    </source>
</evidence>
<evidence type="ECO:0000256" key="5">
    <source>
        <dbReference type="ARBA" id="ARBA00047644"/>
    </source>
</evidence>
<dbReference type="PANTHER" id="PTHR43866">
    <property type="entry name" value="MALONATE-SEMIALDEHYDE DEHYDROGENASE"/>
    <property type="match status" value="1"/>
</dbReference>
<name>F6RHK8_CIOIN</name>
<dbReference type="InterPro" id="IPR016160">
    <property type="entry name" value="Ald_DH_CS_CYS"/>
</dbReference>
<reference evidence="14" key="4">
    <citation type="submission" date="2025-09" db="UniProtKB">
        <authorList>
            <consortium name="Ensembl"/>
        </authorList>
    </citation>
    <scope>IDENTIFICATION</scope>
</reference>
<dbReference type="GO" id="GO:0006210">
    <property type="term" value="P:thymine catabolic process"/>
    <property type="evidence" value="ECO:0000318"/>
    <property type="project" value="GO_Central"/>
</dbReference>
<comment type="catalytic activity">
    <reaction evidence="8">
        <text>(R)-2-methyl-3-oxopropanoate + NAD(+) + CoA + H2O = propanoyl-CoA + hydrogencarbonate + NADH + H(+)</text>
        <dbReference type="Rhea" id="RHEA:76623"/>
        <dbReference type="ChEBI" id="CHEBI:15377"/>
        <dbReference type="ChEBI" id="CHEBI:15378"/>
        <dbReference type="ChEBI" id="CHEBI:17544"/>
        <dbReference type="ChEBI" id="CHEBI:57287"/>
        <dbReference type="ChEBI" id="CHEBI:57392"/>
        <dbReference type="ChEBI" id="CHEBI:57540"/>
        <dbReference type="ChEBI" id="CHEBI:57945"/>
        <dbReference type="ChEBI" id="CHEBI:141212"/>
    </reaction>
    <physiologicalReaction direction="left-to-right" evidence="8">
        <dbReference type="Rhea" id="RHEA:76624"/>
    </physiologicalReaction>
</comment>
<evidence type="ECO:0000256" key="1">
    <source>
        <dbReference type="ARBA" id="ARBA00009986"/>
    </source>
</evidence>
<comment type="catalytic activity">
    <reaction evidence="6">
        <text>3-oxopropanoate + NAD(+) + CoA + H2O = hydrogencarbonate + acetyl-CoA + NADH + H(+)</text>
        <dbReference type="Rhea" id="RHEA:76615"/>
        <dbReference type="ChEBI" id="CHEBI:15377"/>
        <dbReference type="ChEBI" id="CHEBI:15378"/>
        <dbReference type="ChEBI" id="CHEBI:17544"/>
        <dbReference type="ChEBI" id="CHEBI:33190"/>
        <dbReference type="ChEBI" id="CHEBI:57287"/>
        <dbReference type="ChEBI" id="CHEBI:57288"/>
        <dbReference type="ChEBI" id="CHEBI:57540"/>
        <dbReference type="ChEBI" id="CHEBI:57945"/>
        <dbReference type="EC" id="1.2.1.27"/>
    </reaction>
    <physiologicalReaction direction="left-to-right" evidence="6">
        <dbReference type="Rhea" id="RHEA:76616"/>
    </physiologicalReaction>
</comment>
<dbReference type="Pfam" id="PF00171">
    <property type="entry name" value="Aldedh"/>
    <property type="match status" value="1"/>
</dbReference>
<gene>
    <name evidence="14" type="primary">LOC100181655</name>
</gene>
<keyword evidence="4" id="KW-0520">NAD</keyword>
<evidence type="ECO:0000256" key="7">
    <source>
        <dbReference type="ARBA" id="ARBA00052083"/>
    </source>
</evidence>
<comment type="function">
    <text evidence="9">Malonate and methylmalonate semialdehyde dehydrogenase involved in the catabolism of valine, thymine, and compounds catabolized by way of beta-alanine, including uracil and cytidine.</text>
</comment>
<dbReference type="InterPro" id="IPR015590">
    <property type="entry name" value="Aldehyde_DH_dom"/>
</dbReference>
<keyword evidence="3" id="KW-0560">Oxidoreductase</keyword>
<dbReference type="FunCoup" id="F6RHK8">
    <property type="interactions" value="176"/>
</dbReference>
<keyword evidence="12" id="KW-0732">Signal</keyword>
<dbReference type="HOGENOM" id="CLU_005391_1_10_1"/>
<feature type="chain" id="PRO_5003345742" description="Methylmalonate-semialdehyde/malonate-semialdehyde dehydrogenase [acylating], mitochondrial" evidence="12">
    <location>
        <begin position="29"/>
        <end position="530"/>
    </location>
</feature>
<dbReference type="InterPro" id="IPR016162">
    <property type="entry name" value="Ald_DH_N"/>
</dbReference>
<dbReference type="InParanoid" id="F6RHK8"/>
<dbReference type="Proteomes" id="UP000008144">
    <property type="component" value="Chromosome 10"/>
</dbReference>
<comment type="catalytic activity">
    <reaction evidence="7">
        <text>(S)-2-methyl-3-oxopropanoate + NAD(+) + CoA + H2O = propanoyl-CoA + hydrogencarbonate + NADH + H(+)</text>
        <dbReference type="Rhea" id="RHEA:76627"/>
        <dbReference type="ChEBI" id="CHEBI:15377"/>
        <dbReference type="ChEBI" id="CHEBI:15378"/>
        <dbReference type="ChEBI" id="CHEBI:17544"/>
        <dbReference type="ChEBI" id="CHEBI:57287"/>
        <dbReference type="ChEBI" id="CHEBI:57392"/>
        <dbReference type="ChEBI" id="CHEBI:57540"/>
        <dbReference type="ChEBI" id="CHEBI:57945"/>
        <dbReference type="ChEBI" id="CHEBI:62413"/>
    </reaction>
    <physiologicalReaction direction="left-to-right" evidence="7">
        <dbReference type="Rhea" id="RHEA:76628"/>
    </physiologicalReaction>
</comment>
<evidence type="ECO:0000313" key="14">
    <source>
        <dbReference type="Ensembl" id="ENSCINP00000011962.3"/>
    </source>
</evidence>
<evidence type="ECO:0000256" key="4">
    <source>
        <dbReference type="ARBA" id="ARBA00023027"/>
    </source>
</evidence>
<dbReference type="AlphaFoldDB" id="F6RHK8"/>
<sequence>IISNYTVYHVKMILLFFIQNFFSTSTRCASVPVANTKLFIDGKFIDSTTDKWIDLHNPATNEVITRVPEATQDEMFAAVAAAKRAFRGWADSSVLHRQQIMFKYQQLIKDNMKELAESITKEQGKTLADAEGDVMRGLQVVEHCCSITNLNLGETMTSVAKDMDTLTYRYPLGVCAGITPFNFPAMIPLWMFPMAMVCGNTYVLKPSERDPGCTMLLAQLAQDAGVPDGALNVIHGAHDAVNFVCDNPDIRAVSFVGSNQAGEYIYDRATKTGKRVQSNMGAKNHGIIMPDAAKENTLNQLTGAAFGAAGQRCMALSTVVFVGESKEWITDIKERAEKLTVNAGDQAGADLGPLISPEAKDRVCRLIQSGVDEGANILLDGRNVNVKGYENGNFVGPTIITNVTTDMTCYREEIFGPVLVVLEADTLDDAINITNANPYGNGTAIFTRSGATARKFINDIDVGQVGVNVPIPVPLPMFSFTGSRASFRGDTHFYGKEGIQFYTQLKTITQLWREEDVEHSKPAVAMPVMR</sequence>
<dbReference type="Ensembl" id="ENSCINT00000011962.3">
    <property type="protein sequence ID" value="ENSCINP00000011962.3"/>
    <property type="gene ID" value="ENSCING00000005778.3"/>
</dbReference>
<dbReference type="EC" id="1.2.1.27" evidence="2"/>
<dbReference type="InterPro" id="IPR016161">
    <property type="entry name" value="Ald_DH/histidinol_DH"/>
</dbReference>
<evidence type="ECO:0000256" key="6">
    <source>
        <dbReference type="ARBA" id="ARBA00048821"/>
    </source>
</evidence>
<dbReference type="CDD" id="cd07085">
    <property type="entry name" value="ALDH_F6_MMSDH"/>
    <property type="match status" value="1"/>
</dbReference>
<dbReference type="GO" id="GO:0005739">
    <property type="term" value="C:mitochondrion"/>
    <property type="evidence" value="ECO:0000318"/>
    <property type="project" value="GO_Central"/>
</dbReference>
<dbReference type="OMA" id="GGAKNHI"/>
<reference evidence="14" key="2">
    <citation type="journal article" date="2008" name="Genome Biol.">
        <title>Improved genome assembly and evidence-based global gene model set for the chordate Ciona intestinalis: new insight into intron and operon populations.</title>
        <authorList>
            <person name="Satou Y."/>
            <person name="Mineta K."/>
            <person name="Ogasawara M."/>
            <person name="Sasakura Y."/>
            <person name="Shoguchi E."/>
            <person name="Ueno K."/>
            <person name="Yamada L."/>
            <person name="Matsumoto J."/>
            <person name="Wasserscheid J."/>
            <person name="Dewar K."/>
            <person name="Wiley G.B."/>
            <person name="Macmil S.L."/>
            <person name="Roe B.A."/>
            <person name="Zeller R.W."/>
            <person name="Hastings K.E."/>
            <person name="Lemaire P."/>
            <person name="Lindquist E."/>
            <person name="Endo T."/>
            <person name="Hotta K."/>
            <person name="Inaba K."/>
        </authorList>
    </citation>
    <scope>NUCLEOTIDE SEQUENCE [LARGE SCALE GENOMIC DNA]</scope>
    <source>
        <strain evidence="14">wild type</strain>
    </source>
</reference>
<evidence type="ECO:0000256" key="8">
    <source>
        <dbReference type="ARBA" id="ARBA00052297"/>
    </source>
</evidence>
<dbReference type="InterPro" id="IPR010061">
    <property type="entry name" value="MeMal-semiAld_DH"/>
</dbReference>
<comment type="similarity">
    <text evidence="1">Belongs to the aldehyde dehydrogenase family.</text>
</comment>
<evidence type="ECO:0000313" key="15">
    <source>
        <dbReference type="Proteomes" id="UP000008144"/>
    </source>
</evidence>
<dbReference type="GeneTree" id="ENSGT00940000156110"/>
<proteinExistence type="inferred from homology"/>
<feature type="domain" description="Aldehyde dehydrogenase" evidence="13">
    <location>
        <begin position="44"/>
        <end position="508"/>
    </location>
</feature>
<comment type="catalytic activity">
    <reaction evidence="5">
        <text>2-methyl-3-oxopropanoate + NAD(+) + CoA + H2O = propanoyl-CoA + hydrogencarbonate + NADH + H(+)</text>
        <dbReference type="Rhea" id="RHEA:20804"/>
        <dbReference type="ChEBI" id="CHEBI:15377"/>
        <dbReference type="ChEBI" id="CHEBI:15378"/>
        <dbReference type="ChEBI" id="CHEBI:17544"/>
        <dbReference type="ChEBI" id="CHEBI:57287"/>
        <dbReference type="ChEBI" id="CHEBI:57392"/>
        <dbReference type="ChEBI" id="CHEBI:57540"/>
        <dbReference type="ChEBI" id="CHEBI:57700"/>
        <dbReference type="ChEBI" id="CHEBI:57945"/>
        <dbReference type="EC" id="1.2.1.27"/>
    </reaction>
    <physiologicalReaction direction="left-to-right" evidence="5">
        <dbReference type="Rhea" id="RHEA:20805"/>
    </physiologicalReaction>
</comment>
<dbReference type="Gene3D" id="3.40.309.10">
    <property type="entry name" value="Aldehyde Dehydrogenase, Chain A, domain 2"/>
    <property type="match status" value="1"/>
</dbReference>
<keyword evidence="15" id="KW-1185">Reference proteome</keyword>
<dbReference type="SUPFAM" id="SSF53720">
    <property type="entry name" value="ALDH-like"/>
    <property type="match status" value="1"/>
</dbReference>
<evidence type="ECO:0000256" key="3">
    <source>
        <dbReference type="ARBA" id="ARBA00023002"/>
    </source>
</evidence>
<dbReference type="GO" id="GO:0004491">
    <property type="term" value="F:methylmalonate-semialdehyde dehydrogenase (acylating, NAD) activity"/>
    <property type="evidence" value="ECO:0000318"/>
    <property type="project" value="GO_Central"/>
</dbReference>
<accession>F6RHK8</accession>
<reference evidence="14" key="3">
    <citation type="submission" date="2025-08" db="UniProtKB">
        <authorList>
            <consortium name="Ensembl"/>
        </authorList>
    </citation>
    <scope>IDENTIFICATION</scope>
</reference>
<evidence type="ECO:0000256" key="9">
    <source>
        <dbReference type="ARBA" id="ARBA00060189"/>
    </source>
</evidence>
<dbReference type="PANTHER" id="PTHR43866:SF3">
    <property type="entry name" value="METHYLMALONATE-SEMIALDEHYDE DEHYDROGENASE [ACYLATING], MITOCHONDRIAL"/>
    <property type="match status" value="1"/>
</dbReference>
<organism evidence="14 15">
    <name type="scientific">Ciona intestinalis</name>
    <name type="common">Transparent sea squirt</name>
    <name type="synonym">Ascidia intestinalis</name>
    <dbReference type="NCBI Taxonomy" id="7719"/>
    <lineage>
        <taxon>Eukaryota</taxon>
        <taxon>Metazoa</taxon>
        <taxon>Chordata</taxon>
        <taxon>Tunicata</taxon>
        <taxon>Ascidiacea</taxon>
        <taxon>Phlebobranchia</taxon>
        <taxon>Cionidae</taxon>
        <taxon>Ciona</taxon>
    </lineage>
</organism>
<dbReference type="PROSITE" id="PS00070">
    <property type="entry name" value="ALDEHYDE_DEHYDR_CYS"/>
    <property type="match status" value="1"/>
</dbReference>
<dbReference type="STRING" id="7719.ENSCINP00000011962"/>
<feature type="signal peptide" evidence="12">
    <location>
        <begin position="1"/>
        <end position="28"/>
    </location>
</feature>
<dbReference type="InterPro" id="IPR016163">
    <property type="entry name" value="Ald_DH_C"/>
</dbReference>
<dbReference type="GO" id="GO:0006574">
    <property type="term" value="P:L-valine catabolic process"/>
    <property type="evidence" value="ECO:0000318"/>
    <property type="project" value="GO_Central"/>
</dbReference>
<protein>
    <recommendedName>
        <fullName evidence="10">Methylmalonate-semialdehyde/malonate-semialdehyde dehydrogenase [acylating], mitochondrial</fullName>
        <ecNumber evidence="2">1.2.1.27</ecNumber>
    </recommendedName>
    <alternativeName>
        <fullName evidence="11">Aldehyde dehydrogenase family 6 member A1</fullName>
    </alternativeName>
</protein>
<evidence type="ECO:0000256" key="11">
    <source>
        <dbReference type="ARBA" id="ARBA00082579"/>
    </source>
</evidence>
<dbReference type="FunFam" id="3.40.309.10:FF:000002">
    <property type="entry name" value="Methylmalonate-semialdehyde dehydrogenase (Acylating)"/>
    <property type="match status" value="1"/>
</dbReference>
<dbReference type="NCBIfam" id="TIGR01722">
    <property type="entry name" value="MMSDH"/>
    <property type="match status" value="1"/>
</dbReference>
<reference evidence="15" key="1">
    <citation type="journal article" date="2002" name="Science">
        <title>The draft genome of Ciona intestinalis: insights into chordate and vertebrate origins.</title>
        <authorList>
            <person name="Dehal P."/>
            <person name="Satou Y."/>
            <person name="Campbell R.K."/>
            <person name="Chapman J."/>
            <person name="Degnan B."/>
            <person name="De Tomaso A."/>
            <person name="Davidson B."/>
            <person name="Di Gregorio A."/>
            <person name="Gelpke M."/>
            <person name="Goodstein D.M."/>
            <person name="Harafuji N."/>
            <person name="Hastings K.E."/>
            <person name="Ho I."/>
            <person name="Hotta K."/>
            <person name="Huang W."/>
            <person name="Kawashima T."/>
            <person name="Lemaire P."/>
            <person name="Martinez D."/>
            <person name="Meinertzhagen I.A."/>
            <person name="Necula S."/>
            <person name="Nonaka M."/>
            <person name="Putnam N."/>
            <person name="Rash S."/>
            <person name="Saiga H."/>
            <person name="Satake M."/>
            <person name="Terry A."/>
            <person name="Yamada L."/>
            <person name="Wang H.G."/>
            <person name="Awazu S."/>
            <person name="Azumi K."/>
            <person name="Boore J."/>
            <person name="Branno M."/>
            <person name="Chin-Bow S."/>
            <person name="DeSantis R."/>
            <person name="Doyle S."/>
            <person name="Francino P."/>
            <person name="Keys D.N."/>
            <person name="Haga S."/>
            <person name="Hayashi H."/>
            <person name="Hino K."/>
            <person name="Imai K.S."/>
            <person name="Inaba K."/>
            <person name="Kano S."/>
            <person name="Kobayashi K."/>
            <person name="Kobayashi M."/>
            <person name="Lee B.I."/>
            <person name="Makabe K.W."/>
            <person name="Manohar C."/>
            <person name="Matassi G."/>
            <person name="Medina M."/>
            <person name="Mochizuki Y."/>
            <person name="Mount S."/>
            <person name="Morishita T."/>
            <person name="Miura S."/>
            <person name="Nakayama A."/>
            <person name="Nishizaka S."/>
            <person name="Nomoto H."/>
            <person name="Ohta F."/>
            <person name="Oishi K."/>
            <person name="Rigoutsos I."/>
            <person name="Sano M."/>
            <person name="Sasaki A."/>
            <person name="Sasakura Y."/>
            <person name="Shoguchi E."/>
            <person name="Shin-i T."/>
            <person name="Spagnuolo A."/>
            <person name="Stainier D."/>
            <person name="Suzuki M.M."/>
            <person name="Tassy O."/>
            <person name="Takatori N."/>
            <person name="Tokuoka M."/>
            <person name="Yagi K."/>
            <person name="Yoshizaki F."/>
            <person name="Wada S."/>
            <person name="Zhang C."/>
            <person name="Hyatt P.D."/>
            <person name="Larimer F."/>
            <person name="Detter C."/>
            <person name="Doggett N."/>
            <person name="Glavina T."/>
            <person name="Hawkins T."/>
            <person name="Richardson P."/>
            <person name="Lucas S."/>
            <person name="Kohara Y."/>
            <person name="Levine M."/>
            <person name="Satoh N."/>
            <person name="Rokhsar D.S."/>
        </authorList>
    </citation>
    <scope>NUCLEOTIDE SEQUENCE [LARGE SCALE GENOMIC DNA]</scope>
</reference>
<dbReference type="EMBL" id="EAAA01000486">
    <property type="status" value="NOT_ANNOTATED_CDS"/>
    <property type="molecule type" value="Genomic_DNA"/>
</dbReference>
<dbReference type="Gene3D" id="3.40.605.10">
    <property type="entry name" value="Aldehyde Dehydrogenase, Chain A, domain 1"/>
    <property type="match status" value="1"/>
</dbReference>
<dbReference type="FunFam" id="3.40.605.10:FF:000003">
    <property type="entry name" value="Methylmalonate-semialdehyde dehydrogenase [acylating]"/>
    <property type="match status" value="1"/>
</dbReference>
<evidence type="ECO:0000256" key="12">
    <source>
        <dbReference type="SAM" id="SignalP"/>
    </source>
</evidence>
<evidence type="ECO:0000259" key="13">
    <source>
        <dbReference type="Pfam" id="PF00171"/>
    </source>
</evidence>
<evidence type="ECO:0000256" key="2">
    <source>
        <dbReference type="ARBA" id="ARBA00013048"/>
    </source>
</evidence>